<evidence type="ECO:0000313" key="3">
    <source>
        <dbReference type="EMBL" id="MBD2187664.1"/>
    </source>
</evidence>
<accession>A0ABR7ZUZ4</accession>
<feature type="domain" description="Response regulatory" evidence="2">
    <location>
        <begin position="1"/>
        <end position="129"/>
    </location>
</feature>
<dbReference type="PANTHER" id="PTHR44520">
    <property type="entry name" value="RESPONSE REGULATOR RCP1-RELATED"/>
    <property type="match status" value="1"/>
</dbReference>
<evidence type="ECO:0000259" key="2">
    <source>
        <dbReference type="PROSITE" id="PS50110"/>
    </source>
</evidence>
<feature type="modified residue" description="4-aspartylphosphate" evidence="1">
    <location>
        <position position="62"/>
    </location>
</feature>
<dbReference type="Gene3D" id="3.40.50.2300">
    <property type="match status" value="1"/>
</dbReference>
<gene>
    <name evidence="3" type="ORF">H6F41_05845</name>
</gene>
<dbReference type="SMART" id="SM00448">
    <property type="entry name" value="REC"/>
    <property type="match status" value="1"/>
</dbReference>
<dbReference type="Proteomes" id="UP000642094">
    <property type="component" value="Unassembled WGS sequence"/>
</dbReference>
<dbReference type="CDD" id="cd17557">
    <property type="entry name" value="REC_Rcp-like"/>
    <property type="match status" value="1"/>
</dbReference>
<proteinExistence type="predicted"/>
<dbReference type="InterPro" id="IPR011006">
    <property type="entry name" value="CheY-like_superfamily"/>
</dbReference>
<name>A0ABR7ZUZ4_9CYAN</name>
<evidence type="ECO:0000256" key="1">
    <source>
        <dbReference type="PROSITE-ProRule" id="PRU00169"/>
    </source>
</evidence>
<dbReference type="Pfam" id="PF00072">
    <property type="entry name" value="Response_reg"/>
    <property type="match status" value="1"/>
</dbReference>
<dbReference type="PROSITE" id="PS50110">
    <property type="entry name" value="RESPONSE_REGULATORY"/>
    <property type="match status" value="1"/>
</dbReference>
<organism evidence="3 4">
    <name type="scientific">Pseudanabaena mucicola FACHB-723</name>
    <dbReference type="NCBI Taxonomy" id="2692860"/>
    <lineage>
        <taxon>Bacteria</taxon>
        <taxon>Bacillati</taxon>
        <taxon>Cyanobacteriota</taxon>
        <taxon>Cyanophyceae</taxon>
        <taxon>Pseudanabaenales</taxon>
        <taxon>Pseudanabaenaceae</taxon>
        <taxon>Pseudanabaena</taxon>
    </lineage>
</organism>
<reference evidence="3 4" key="1">
    <citation type="journal article" date="2020" name="ISME J.">
        <title>Comparative genomics reveals insights into cyanobacterial evolution and habitat adaptation.</title>
        <authorList>
            <person name="Chen M.Y."/>
            <person name="Teng W.K."/>
            <person name="Zhao L."/>
            <person name="Hu C.X."/>
            <person name="Zhou Y.K."/>
            <person name="Han B.P."/>
            <person name="Song L.R."/>
            <person name="Shu W.S."/>
        </authorList>
    </citation>
    <scope>NUCLEOTIDE SEQUENCE [LARGE SCALE GENOMIC DNA]</scope>
    <source>
        <strain evidence="3 4">FACHB-723</strain>
    </source>
</reference>
<dbReference type="EMBL" id="JACJQB010000007">
    <property type="protein sequence ID" value="MBD2187664.1"/>
    <property type="molecule type" value="Genomic_DNA"/>
</dbReference>
<dbReference type="InterPro" id="IPR052893">
    <property type="entry name" value="TCS_response_regulator"/>
</dbReference>
<evidence type="ECO:0000313" key="4">
    <source>
        <dbReference type="Proteomes" id="UP000642094"/>
    </source>
</evidence>
<sequence>MVEDSDEDFYMFMRATQNLDLLERSLYRFLRFEDGDEALDYLFRREEYQNLDAPLPVAILLDLNLPGTDGREIIKQVKQTSHLKTLPTIVLTTSNNQRDIQTCYGNGANCYILKPMGVIAMQGTIQTLFQHWFQLAVLPSYGQFTV</sequence>
<dbReference type="SUPFAM" id="SSF52172">
    <property type="entry name" value="CheY-like"/>
    <property type="match status" value="1"/>
</dbReference>
<protein>
    <submittedName>
        <fullName evidence="3">Response regulator</fullName>
    </submittedName>
</protein>
<dbReference type="InterPro" id="IPR001789">
    <property type="entry name" value="Sig_transdc_resp-reg_receiver"/>
</dbReference>
<keyword evidence="4" id="KW-1185">Reference proteome</keyword>
<keyword evidence="1" id="KW-0597">Phosphoprotein</keyword>
<dbReference type="PANTHER" id="PTHR44520:SF2">
    <property type="entry name" value="RESPONSE REGULATOR RCP1"/>
    <property type="match status" value="1"/>
</dbReference>
<comment type="caution">
    <text evidence="3">The sequence shown here is derived from an EMBL/GenBank/DDBJ whole genome shotgun (WGS) entry which is preliminary data.</text>
</comment>